<gene>
    <name evidence="10" type="ORF">SAMN05216481_114121</name>
</gene>
<evidence type="ECO:0000256" key="2">
    <source>
        <dbReference type="ARBA" id="ARBA00007759"/>
    </source>
</evidence>
<feature type="domain" description="Type VII secretion system protein EccE" evidence="9">
    <location>
        <begin position="234"/>
        <end position="343"/>
    </location>
</feature>
<protein>
    <submittedName>
        <fullName evidence="10">Type VII secretion protein EccE</fullName>
    </submittedName>
</protein>
<dbReference type="EMBL" id="FOET01000014">
    <property type="protein sequence ID" value="SEQ75620.1"/>
    <property type="molecule type" value="Genomic_DNA"/>
</dbReference>
<keyword evidence="5 8" id="KW-1133">Transmembrane helix</keyword>
<evidence type="ECO:0000256" key="1">
    <source>
        <dbReference type="ARBA" id="ARBA00004236"/>
    </source>
</evidence>
<comment type="similarity">
    <text evidence="2">Belongs to the EccE family.</text>
</comment>
<dbReference type="Pfam" id="PF11203">
    <property type="entry name" value="EccE"/>
    <property type="match status" value="1"/>
</dbReference>
<comment type="subcellular location">
    <subcellularLocation>
        <location evidence="1">Cell membrane</location>
    </subcellularLocation>
</comment>
<reference evidence="11" key="1">
    <citation type="submission" date="2016-10" db="EMBL/GenBank/DDBJ databases">
        <authorList>
            <person name="Varghese N."/>
            <person name="Submissions S."/>
        </authorList>
    </citation>
    <scope>NUCLEOTIDE SEQUENCE [LARGE SCALE GENOMIC DNA]</scope>
    <source>
        <strain evidence="11">CGMCC 4.3519</strain>
    </source>
</reference>
<evidence type="ECO:0000313" key="11">
    <source>
        <dbReference type="Proteomes" id="UP000199055"/>
    </source>
</evidence>
<feature type="transmembrane region" description="Helical" evidence="8">
    <location>
        <begin position="74"/>
        <end position="91"/>
    </location>
</feature>
<feature type="compositionally biased region" description="Low complexity" evidence="7">
    <location>
        <begin position="1"/>
        <end position="21"/>
    </location>
</feature>
<evidence type="ECO:0000256" key="4">
    <source>
        <dbReference type="ARBA" id="ARBA00022692"/>
    </source>
</evidence>
<proteinExistence type="inferred from homology"/>
<dbReference type="RefSeq" id="WP_093662253.1">
    <property type="nucleotide sequence ID" value="NZ_FOET01000014.1"/>
</dbReference>
<evidence type="ECO:0000313" key="10">
    <source>
        <dbReference type="EMBL" id="SEQ75620.1"/>
    </source>
</evidence>
<dbReference type="STRING" id="403935.SAMN05216481_114121"/>
<sequence length="440" mass="46666">MGTASRARTATSAPDSPAPDGARPEPARPRPVRSATPRAEARHRGLGPLRLHQLVLAELAAAGVLAAAAVHKVLAIPAAVVAVVLLLLTVLRRRGRPLPEWLGTVMALRHRRRRAASEVLPPDTDPGLAPAVECDPALRSLTYVDRERRGVGMVGDGTFLTAVLRVEPRPSALRSGPDERPLPLRLLSDALEVDGIRLESVQAVQYTQPAPAPHLPAQSVAASSYGPLQASCGAPAVRVTWVALKLDPELCREAVQARGDGLEGAQRCLVRAADQLASRLAGAGFRATLLPEQELVTALATSAGASPAATARAGRPDSSPARRTEEKARAWRCDDRWHTTYAVARWPELGPGSVPLPSLVASLTGLPALATTFSLTLSRGESRSVAIRGHVRITARSDAELVAARHVLERLSRERRVGIARLDREQVPGVLATLPLGGTR</sequence>
<evidence type="ECO:0000256" key="7">
    <source>
        <dbReference type="SAM" id="MobiDB-lite"/>
    </source>
</evidence>
<keyword evidence="3" id="KW-1003">Cell membrane</keyword>
<dbReference type="GO" id="GO:0005886">
    <property type="term" value="C:plasma membrane"/>
    <property type="evidence" value="ECO:0007669"/>
    <property type="project" value="UniProtKB-SubCell"/>
</dbReference>
<evidence type="ECO:0000256" key="5">
    <source>
        <dbReference type="ARBA" id="ARBA00022989"/>
    </source>
</evidence>
<name>A0A1H9ILZ4_9ACTN</name>
<dbReference type="NCBIfam" id="TIGR03923">
    <property type="entry name" value="T7SS_EccE"/>
    <property type="match status" value="1"/>
</dbReference>
<organism evidence="10 11">
    <name type="scientific">Streptomyces radiopugnans</name>
    <dbReference type="NCBI Taxonomy" id="403935"/>
    <lineage>
        <taxon>Bacteria</taxon>
        <taxon>Bacillati</taxon>
        <taxon>Actinomycetota</taxon>
        <taxon>Actinomycetes</taxon>
        <taxon>Kitasatosporales</taxon>
        <taxon>Streptomycetaceae</taxon>
        <taxon>Streptomyces</taxon>
    </lineage>
</organism>
<keyword evidence="6 8" id="KW-0472">Membrane</keyword>
<accession>A0A1H9ILZ4</accession>
<feature type="region of interest" description="Disordered" evidence="7">
    <location>
        <begin position="306"/>
        <end position="327"/>
    </location>
</feature>
<keyword evidence="4 8" id="KW-0812">Transmembrane</keyword>
<feature type="region of interest" description="Disordered" evidence="7">
    <location>
        <begin position="1"/>
        <end position="44"/>
    </location>
</feature>
<evidence type="ECO:0000256" key="8">
    <source>
        <dbReference type="SAM" id="Phobius"/>
    </source>
</evidence>
<dbReference type="InterPro" id="IPR021368">
    <property type="entry name" value="T7SS_EccE"/>
</dbReference>
<dbReference type="Proteomes" id="UP000199055">
    <property type="component" value="Unassembled WGS sequence"/>
</dbReference>
<evidence type="ECO:0000256" key="6">
    <source>
        <dbReference type="ARBA" id="ARBA00023136"/>
    </source>
</evidence>
<evidence type="ECO:0000256" key="3">
    <source>
        <dbReference type="ARBA" id="ARBA00022475"/>
    </source>
</evidence>
<dbReference type="AlphaFoldDB" id="A0A1H9ILZ4"/>
<dbReference type="InterPro" id="IPR050051">
    <property type="entry name" value="EccE_dom"/>
</dbReference>
<keyword evidence="11" id="KW-1185">Reference proteome</keyword>
<evidence type="ECO:0000259" key="9">
    <source>
        <dbReference type="Pfam" id="PF11203"/>
    </source>
</evidence>